<protein>
    <submittedName>
        <fullName evidence="2">DUF892 family protein</fullName>
    </submittedName>
</protein>
<evidence type="ECO:0000313" key="3">
    <source>
        <dbReference type="Proteomes" id="UP000298284"/>
    </source>
</evidence>
<proteinExistence type="predicted"/>
<keyword evidence="3" id="KW-1185">Reference proteome</keyword>
<keyword evidence="1" id="KW-0175">Coiled coil</keyword>
<reference evidence="2 3" key="1">
    <citation type="submission" date="2019-04" db="EMBL/GenBank/DDBJ databases">
        <authorList>
            <person name="Feng G."/>
            <person name="Zhang J."/>
            <person name="Zhu H."/>
        </authorList>
    </citation>
    <scope>NUCLEOTIDE SEQUENCE [LARGE SCALE GENOMIC DNA]</scope>
    <source>
        <strain evidence="2 3">JCM 19491</strain>
    </source>
</reference>
<feature type="coiled-coil region" evidence="1">
    <location>
        <begin position="44"/>
        <end position="78"/>
    </location>
</feature>
<dbReference type="Proteomes" id="UP000298284">
    <property type="component" value="Unassembled WGS sequence"/>
</dbReference>
<accession>A0A4Z0MM00</accession>
<sequence length="162" mass="17485">MKTDDLKQLIKDGLSAQQAGSQVAAKATDEILNDANHPELKAALQEGNETAKKWAQRIEEAIAEAGGAENQNNEILEAHYRVSKEIRAKATSDTTRDLGIIASGQLALHYWIASFGTVASYAASAGLTQTEQNLKACVQEAKQADDKHTDIAQRILAEQGQQ</sequence>
<dbReference type="OrthoDB" id="9795056at2"/>
<dbReference type="InterPro" id="IPR012347">
    <property type="entry name" value="Ferritin-like"/>
</dbReference>
<evidence type="ECO:0000256" key="1">
    <source>
        <dbReference type="SAM" id="Coils"/>
    </source>
</evidence>
<dbReference type="RefSeq" id="WP_135530598.1">
    <property type="nucleotide sequence ID" value="NZ_SRKZ01000003.1"/>
</dbReference>
<dbReference type="Gene3D" id="1.20.1260.10">
    <property type="match status" value="1"/>
</dbReference>
<gene>
    <name evidence="2" type="ORF">EU557_11460</name>
</gene>
<dbReference type="InterPro" id="IPR010287">
    <property type="entry name" value="DUF892_YciF-like"/>
</dbReference>
<dbReference type="InterPro" id="IPR009078">
    <property type="entry name" value="Ferritin-like_SF"/>
</dbReference>
<dbReference type="SUPFAM" id="SSF47240">
    <property type="entry name" value="Ferritin-like"/>
    <property type="match status" value="1"/>
</dbReference>
<comment type="caution">
    <text evidence="2">The sequence shown here is derived from an EMBL/GenBank/DDBJ whole genome shotgun (WGS) entry which is preliminary data.</text>
</comment>
<evidence type="ECO:0000313" key="2">
    <source>
        <dbReference type="EMBL" id="TGD80449.1"/>
    </source>
</evidence>
<dbReference type="AlphaFoldDB" id="A0A4Z0MM00"/>
<dbReference type="Pfam" id="PF05974">
    <property type="entry name" value="DUF892"/>
    <property type="match status" value="1"/>
</dbReference>
<dbReference type="EMBL" id="SRKZ01000003">
    <property type="protein sequence ID" value="TGD80449.1"/>
    <property type="molecule type" value="Genomic_DNA"/>
</dbReference>
<organism evidence="2 3">
    <name type="scientific">Hymenobacter wooponensis</name>
    <dbReference type="NCBI Taxonomy" id="1525360"/>
    <lineage>
        <taxon>Bacteria</taxon>
        <taxon>Pseudomonadati</taxon>
        <taxon>Bacteroidota</taxon>
        <taxon>Cytophagia</taxon>
        <taxon>Cytophagales</taxon>
        <taxon>Hymenobacteraceae</taxon>
        <taxon>Hymenobacter</taxon>
    </lineage>
</organism>
<name>A0A4Z0MM00_9BACT</name>